<keyword evidence="1" id="KW-0472">Membrane</keyword>
<feature type="transmembrane region" description="Helical" evidence="1">
    <location>
        <begin position="287"/>
        <end position="305"/>
    </location>
</feature>
<dbReference type="EMBL" id="JAMQQD010000004">
    <property type="protein sequence ID" value="MCW7515900.1"/>
    <property type="molecule type" value="Genomic_DNA"/>
</dbReference>
<feature type="transmembrane region" description="Helical" evidence="1">
    <location>
        <begin position="311"/>
        <end position="331"/>
    </location>
</feature>
<dbReference type="Pfam" id="PF16983">
    <property type="entry name" value="MFS_MOT1"/>
    <property type="match status" value="2"/>
</dbReference>
<accession>A0A5F2D200</accession>
<organism evidence="2 3">
    <name type="scientific">Leptospira levettii</name>
    <dbReference type="NCBI Taxonomy" id="2023178"/>
    <lineage>
        <taxon>Bacteria</taxon>
        <taxon>Pseudomonadati</taxon>
        <taxon>Spirochaetota</taxon>
        <taxon>Spirochaetia</taxon>
        <taxon>Leptospirales</taxon>
        <taxon>Leptospiraceae</taxon>
        <taxon>Leptospira</taxon>
    </lineage>
</organism>
<gene>
    <name evidence="2" type="ORF">ND810_12095</name>
</gene>
<name>A0A5F2D200_9LEPT</name>
<feature type="transmembrane region" description="Helical" evidence="1">
    <location>
        <begin position="343"/>
        <end position="365"/>
    </location>
</feature>
<dbReference type="InterPro" id="IPR031563">
    <property type="entry name" value="MOT1/MOT2"/>
</dbReference>
<comment type="caution">
    <text evidence="2">The sequence shown here is derived from an EMBL/GenBank/DDBJ whole genome shotgun (WGS) entry which is preliminary data.</text>
</comment>
<sequence length="397" mass="43140">MWKQKDFAFNRNEIAGAFGDIGTDFPILIAMILAAGLHAPSVFIIFGCMQILTGIIYKRPMPVQPLKAMATIVITGKIAGPIVLGGGLSIGILMLFFSTTGILEKIAKLVPKSVVRGLQLGLGISLSMLAFKEYIPSDSTKGYILSAISFLFIILLIDNRKIPASLVVIIFGFVYSLFFHFETYSKFSNFETNLPKIYVPNLEMILKGFILLTLPQIPLSIGNSILATKQISDDLFPNRKPISIKQIGLSYSIMNLISPFFSGIPCCHGAGGMVGHYTFGGRTGVSVLLYGMFYLLSGLFLGNGLDILIKAFPLPILGTLLFFEALSLILLTKDSFQNSKEFIIVIMTGLLASGLPYGFLIAMIVGTSIHYASIGFKTFTSIGAGNKNLDPIKETIE</sequence>
<dbReference type="RefSeq" id="WP_135652306.1">
    <property type="nucleotide sequence ID" value="NZ_JAMQPS010000003.1"/>
</dbReference>
<protein>
    <submittedName>
        <fullName evidence="2">Sulfate/molybdate transporter</fullName>
    </submittedName>
</protein>
<feature type="transmembrane region" description="Helical" evidence="1">
    <location>
        <begin position="142"/>
        <end position="157"/>
    </location>
</feature>
<evidence type="ECO:0000256" key="1">
    <source>
        <dbReference type="SAM" id="Phobius"/>
    </source>
</evidence>
<reference evidence="2" key="1">
    <citation type="submission" date="2022-06" db="EMBL/GenBank/DDBJ databases">
        <title>Leptospira isolates from biofilms formed at urban environments.</title>
        <authorList>
            <person name="Ribeiro P.S."/>
            <person name="Sousa T."/>
            <person name="Carvalho N."/>
            <person name="Aburjaile F."/>
            <person name="Neves F."/>
            <person name="Oliveira D."/>
            <person name="Blanco L."/>
            <person name="Lima J."/>
            <person name="Costa F."/>
            <person name="Brenig B."/>
            <person name="Soares S."/>
            <person name="Ramos R."/>
            <person name="Goes-Neto A."/>
            <person name="Matiuzzi M."/>
            <person name="Azevedo V."/>
            <person name="Ristow P."/>
        </authorList>
    </citation>
    <scope>NUCLEOTIDE SEQUENCE</scope>
    <source>
        <strain evidence="2">VSF7</strain>
    </source>
</reference>
<dbReference type="PANTHER" id="PTHR31970">
    <property type="match status" value="1"/>
</dbReference>
<dbReference type="Proteomes" id="UP001209694">
    <property type="component" value="Unassembled WGS sequence"/>
</dbReference>
<keyword evidence="1" id="KW-1133">Transmembrane helix</keyword>
<dbReference type="GO" id="GO:0015098">
    <property type="term" value="F:molybdate ion transmembrane transporter activity"/>
    <property type="evidence" value="ECO:0007669"/>
    <property type="project" value="InterPro"/>
</dbReference>
<dbReference type="AlphaFoldDB" id="A0A5F2D200"/>
<evidence type="ECO:0000313" key="2">
    <source>
        <dbReference type="EMBL" id="MCW7515900.1"/>
    </source>
</evidence>
<evidence type="ECO:0000313" key="3">
    <source>
        <dbReference type="Proteomes" id="UP001209694"/>
    </source>
</evidence>
<feature type="transmembrane region" description="Helical" evidence="1">
    <location>
        <begin position="163"/>
        <end position="181"/>
    </location>
</feature>
<feature type="transmembrane region" description="Helical" evidence="1">
    <location>
        <begin position="78"/>
        <end position="97"/>
    </location>
</feature>
<dbReference type="PANTHER" id="PTHR31970:SF9">
    <property type="entry name" value="MOLYBDATE TRANSPORTER 2"/>
    <property type="match status" value="1"/>
</dbReference>
<keyword evidence="1" id="KW-0812">Transmembrane</keyword>
<proteinExistence type="predicted"/>
<feature type="transmembrane region" description="Helical" evidence="1">
    <location>
        <begin position="27"/>
        <end position="57"/>
    </location>
</feature>